<feature type="transmembrane region" description="Helical" evidence="5">
    <location>
        <begin position="325"/>
        <end position="344"/>
    </location>
</feature>
<comment type="caution">
    <text evidence="8">The sequence shown here is derived from an EMBL/GenBank/DDBJ whole genome shotgun (WGS) entry which is preliminary data.</text>
</comment>
<evidence type="ECO:0000256" key="5">
    <source>
        <dbReference type="SAM" id="Phobius"/>
    </source>
</evidence>
<evidence type="ECO:0000259" key="7">
    <source>
        <dbReference type="Pfam" id="PF04138"/>
    </source>
</evidence>
<accession>A0A2S6HRN0</accession>
<name>A0A2S6HRN0_9FIRM</name>
<dbReference type="PANTHER" id="PTHR10859">
    <property type="entry name" value="GLYCOSYL TRANSFERASE"/>
    <property type="match status" value="1"/>
</dbReference>
<evidence type="ECO:0000256" key="1">
    <source>
        <dbReference type="ARBA" id="ARBA00004141"/>
    </source>
</evidence>
<dbReference type="GO" id="GO:0016740">
    <property type="term" value="F:transferase activity"/>
    <property type="evidence" value="ECO:0007669"/>
    <property type="project" value="UniProtKB-KW"/>
</dbReference>
<dbReference type="GO" id="GO:0016020">
    <property type="term" value="C:membrane"/>
    <property type="evidence" value="ECO:0007669"/>
    <property type="project" value="UniProtKB-SubCell"/>
</dbReference>
<dbReference type="Pfam" id="PF04138">
    <property type="entry name" value="GtrA_DPMS_TM"/>
    <property type="match status" value="1"/>
</dbReference>
<feature type="transmembrane region" description="Helical" evidence="5">
    <location>
        <begin position="262"/>
        <end position="280"/>
    </location>
</feature>
<keyword evidence="9" id="KW-1185">Reference proteome</keyword>
<dbReference type="InterPro" id="IPR001173">
    <property type="entry name" value="Glyco_trans_2-like"/>
</dbReference>
<dbReference type="AlphaFoldDB" id="A0A2S6HRN0"/>
<comment type="subcellular location">
    <subcellularLocation>
        <location evidence="1">Membrane</location>
        <topology evidence="1">Multi-pass membrane protein</topology>
    </subcellularLocation>
</comment>
<dbReference type="InterPro" id="IPR029044">
    <property type="entry name" value="Nucleotide-diphossugar_trans"/>
</dbReference>
<protein>
    <submittedName>
        <fullName evidence="8">Glycosyltransferase involved in cell wall biosynthesis</fullName>
    </submittedName>
</protein>
<dbReference type="GO" id="GO:0006487">
    <property type="term" value="P:protein N-linked glycosylation"/>
    <property type="evidence" value="ECO:0007669"/>
    <property type="project" value="TreeGrafter"/>
</dbReference>
<evidence type="ECO:0000259" key="6">
    <source>
        <dbReference type="Pfam" id="PF00535"/>
    </source>
</evidence>
<dbReference type="Gene3D" id="3.90.550.10">
    <property type="entry name" value="Spore Coat Polysaccharide Biosynthesis Protein SpsA, Chain A"/>
    <property type="match status" value="1"/>
</dbReference>
<keyword evidence="3 5" id="KW-1133">Transmembrane helix</keyword>
<sequence>MAVKNNYIVIPAYNPDVRLIALLKELSEKLEAVLLIVNDGSRLETKEIFQEAERYGIVLQHDRNYGKGKAVKTALTFIREQMDSGRIIIADADGQHTAADIARLLEAKTIEKNVLIIGSRCFQGKIPLRSRLGNQLTRAAFWLLSGRWLKDTQTGLRAFDSTLIPMLLEISGDRYEYETNMLLTCIKEKIRIVEVPIETIYLEGNKSSHFRPLKDSARIYMTMLKFVSSSFLSFCIDYLLFGILLSLTSGLGVITADAVSNIMARIVSASFNFIVNRNYVFQYKGSLLQSALGYAALALSILAVNTAMLLWLVRDWGMGGLEAKIVVEVTIFFLNFLVQKFFIFKKRPVHTAL</sequence>
<dbReference type="EMBL" id="PTJA01000007">
    <property type="protein sequence ID" value="PPK80292.1"/>
    <property type="molecule type" value="Genomic_DNA"/>
</dbReference>
<gene>
    <name evidence="8" type="ORF">BXY41_107225</name>
</gene>
<evidence type="ECO:0000256" key="2">
    <source>
        <dbReference type="ARBA" id="ARBA00022692"/>
    </source>
</evidence>
<keyword evidence="2 5" id="KW-0812">Transmembrane</keyword>
<keyword evidence="4 5" id="KW-0472">Membrane</keyword>
<evidence type="ECO:0000313" key="8">
    <source>
        <dbReference type="EMBL" id="PPK80292.1"/>
    </source>
</evidence>
<dbReference type="Pfam" id="PF00535">
    <property type="entry name" value="Glycos_transf_2"/>
    <property type="match status" value="1"/>
</dbReference>
<reference evidence="8 9" key="1">
    <citation type="submission" date="2018-02" db="EMBL/GenBank/DDBJ databases">
        <title>Genomic Encyclopedia of Archaeal and Bacterial Type Strains, Phase II (KMG-II): from individual species to whole genera.</title>
        <authorList>
            <person name="Goeker M."/>
        </authorList>
    </citation>
    <scope>NUCLEOTIDE SEQUENCE [LARGE SCALE GENOMIC DNA]</scope>
    <source>
        <strain evidence="8 9">DSM 3808</strain>
    </source>
</reference>
<dbReference type="CDD" id="cd04179">
    <property type="entry name" value="DPM_DPG-synthase_like"/>
    <property type="match status" value="1"/>
</dbReference>
<feature type="transmembrane region" description="Helical" evidence="5">
    <location>
        <begin position="231"/>
        <end position="256"/>
    </location>
</feature>
<dbReference type="OrthoDB" id="9810303at2"/>
<feature type="domain" description="GtrA/DPMS transmembrane" evidence="7">
    <location>
        <begin position="225"/>
        <end position="344"/>
    </location>
</feature>
<proteinExistence type="predicted"/>
<feature type="transmembrane region" description="Helical" evidence="5">
    <location>
        <begin position="292"/>
        <end position="313"/>
    </location>
</feature>
<keyword evidence="8" id="KW-0808">Transferase</keyword>
<dbReference type="InterPro" id="IPR007267">
    <property type="entry name" value="GtrA_DPMS_TM"/>
</dbReference>
<organism evidence="8 9">
    <name type="scientific">Lacrimispora xylanisolvens</name>
    <dbReference type="NCBI Taxonomy" id="384636"/>
    <lineage>
        <taxon>Bacteria</taxon>
        <taxon>Bacillati</taxon>
        <taxon>Bacillota</taxon>
        <taxon>Clostridia</taxon>
        <taxon>Lachnospirales</taxon>
        <taxon>Lachnospiraceae</taxon>
        <taxon>Lacrimispora</taxon>
    </lineage>
</organism>
<dbReference type="Proteomes" id="UP000237749">
    <property type="component" value="Unassembled WGS sequence"/>
</dbReference>
<dbReference type="SUPFAM" id="SSF53448">
    <property type="entry name" value="Nucleotide-diphospho-sugar transferases"/>
    <property type="match status" value="1"/>
</dbReference>
<dbReference type="GO" id="GO:0000271">
    <property type="term" value="P:polysaccharide biosynthetic process"/>
    <property type="evidence" value="ECO:0007669"/>
    <property type="project" value="InterPro"/>
</dbReference>
<dbReference type="RefSeq" id="WP_104437606.1">
    <property type="nucleotide sequence ID" value="NZ_PTJA01000007.1"/>
</dbReference>
<feature type="domain" description="Glycosyltransferase 2-like" evidence="6">
    <location>
        <begin position="8"/>
        <end position="122"/>
    </location>
</feature>
<evidence type="ECO:0000313" key="9">
    <source>
        <dbReference type="Proteomes" id="UP000237749"/>
    </source>
</evidence>
<evidence type="ECO:0000256" key="3">
    <source>
        <dbReference type="ARBA" id="ARBA00022989"/>
    </source>
</evidence>
<evidence type="ECO:0000256" key="4">
    <source>
        <dbReference type="ARBA" id="ARBA00023136"/>
    </source>
</evidence>
<dbReference type="PANTHER" id="PTHR10859:SF114">
    <property type="entry name" value="DOLICHOL-PHOSPHATE MANNOSYLTRANSFERASE"/>
    <property type="match status" value="1"/>
</dbReference>